<dbReference type="Proteomes" id="UP001501295">
    <property type="component" value="Unassembled WGS sequence"/>
</dbReference>
<keyword evidence="1" id="KW-0472">Membrane</keyword>
<name>A0ABP8W9Q9_9MICO</name>
<dbReference type="RefSeq" id="WP_345377011.1">
    <property type="nucleotide sequence ID" value="NZ_BAABLM010000010.1"/>
</dbReference>
<dbReference type="InterPro" id="IPR009781">
    <property type="entry name" value="DUF1345"/>
</dbReference>
<evidence type="ECO:0000313" key="3">
    <source>
        <dbReference type="Proteomes" id="UP001501295"/>
    </source>
</evidence>
<proteinExistence type="predicted"/>
<reference evidence="3" key="1">
    <citation type="journal article" date="2019" name="Int. J. Syst. Evol. Microbiol.">
        <title>The Global Catalogue of Microorganisms (GCM) 10K type strain sequencing project: providing services to taxonomists for standard genome sequencing and annotation.</title>
        <authorList>
            <consortium name="The Broad Institute Genomics Platform"/>
            <consortium name="The Broad Institute Genome Sequencing Center for Infectious Disease"/>
            <person name="Wu L."/>
            <person name="Ma J."/>
        </authorList>
    </citation>
    <scope>NUCLEOTIDE SEQUENCE [LARGE SCALE GENOMIC DNA]</scope>
    <source>
        <strain evidence="3">JCM 18956</strain>
    </source>
</reference>
<dbReference type="EMBL" id="BAABLM010000010">
    <property type="protein sequence ID" value="GAA4684288.1"/>
    <property type="molecule type" value="Genomic_DNA"/>
</dbReference>
<keyword evidence="3" id="KW-1185">Reference proteome</keyword>
<comment type="caution">
    <text evidence="2">The sequence shown here is derived from an EMBL/GenBank/DDBJ whole genome shotgun (WGS) entry which is preliminary data.</text>
</comment>
<gene>
    <name evidence="2" type="ORF">GCM10025780_32780</name>
</gene>
<keyword evidence="1" id="KW-0812">Transmembrane</keyword>
<accession>A0ABP8W9Q9</accession>
<feature type="transmembrane region" description="Helical" evidence="1">
    <location>
        <begin position="84"/>
        <end position="102"/>
    </location>
</feature>
<evidence type="ECO:0000313" key="2">
    <source>
        <dbReference type="EMBL" id="GAA4684288.1"/>
    </source>
</evidence>
<feature type="transmembrane region" description="Helical" evidence="1">
    <location>
        <begin position="41"/>
        <end position="63"/>
    </location>
</feature>
<feature type="transmembrane region" description="Helical" evidence="1">
    <location>
        <begin position="15"/>
        <end position="35"/>
    </location>
</feature>
<organism evidence="2 3">
    <name type="scientific">Frondihabitans cladoniiphilus</name>
    <dbReference type="NCBI Taxonomy" id="715785"/>
    <lineage>
        <taxon>Bacteria</taxon>
        <taxon>Bacillati</taxon>
        <taxon>Actinomycetota</taxon>
        <taxon>Actinomycetes</taxon>
        <taxon>Micrococcales</taxon>
        <taxon>Microbacteriaceae</taxon>
        <taxon>Frondihabitans</taxon>
    </lineage>
</organism>
<sequence length="216" mass="23400">MSSFQTDVRSQTSRIRLVVMLVVGVIGVVVAYLLGAGSISIVIGWAAACAVFLIWVWAVVGRFDGDRTRTHAKREDPSRPTSHLLLVLASLGSLVVVGITVVEASDSKGVQAGLLAGLAVVSVVLSWFLVHTLYMLRYAVLYYSGDKEGGIDFNQDERPDYHDFAYVAFDLGMTFQISDTTVTSSVIRRVVTKHCLLSYLFGSVILATLINLVAGL</sequence>
<dbReference type="Pfam" id="PF07077">
    <property type="entry name" value="DUF1345"/>
    <property type="match status" value="1"/>
</dbReference>
<protein>
    <submittedName>
        <fullName evidence="2">DUF1345 domain-containing protein</fullName>
    </submittedName>
</protein>
<feature type="transmembrane region" description="Helical" evidence="1">
    <location>
        <begin position="114"/>
        <end position="136"/>
    </location>
</feature>
<evidence type="ECO:0000256" key="1">
    <source>
        <dbReference type="SAM" id="Phobius"/>
    </source>
</evidence>
<feature type="transmembrane region" description="Helical" evidence="1">
    <location>
        <begin position="196"/>
        <end position="214"/>
    </location>
</feature>
<keyword evidence="1" id="KW-1133">Transmembrane helix</keyword>